<evidence type="ECO:0000256" key="2">
    <source>
        <dbReference type="ARBA" id="ARBA00008138"/>
    </source>
</evidence>
<gene>
    <name evidence="8" type="ORF">CXF42_06980</name>
</gene>
<keyword evidence="3 6" id="KW-0489">Methyltransferase</keyword>
<comment type="caution">
    <text evidence="8">The sequence shown here is derived from an EMBL/GenBank/DDBJ whole genome shotgun (WGS) entry which is preliminary data.</text>
</comment>
<dbReference type="SUPFAM" id="SSF53335">
    <property type="entry name" value="S-adenosyl-L-methionine-dependent methyltransferases"/>
    <property type="match status" value="1"/>
</dbReference>
<dbReference type="EC" id="2.1.1.-" evidence="6"/>
<accession>A0A426Q456</accession>
<dbReference type="Proteomes" id="UP000278422">
    <property type="component" value="Unassembled WGS sequence"/>
</dbReference>
<feature type="region of interest" description="Disordered" evidence="7">
    <location>
        <begin position="1"/>
        <end position="22"/>
    </location>
</feature>
<evidence type="ECO:0000313" key="9">
    <source>
        <dbReference type="Proteomes" id="UP000278422"/>
    </source>
</evidence>
<dbReference type="GO" id="GO:0008168">
    <property type="term" value="F:methyltransferase activity"/>
    <property type="evidence" value="ECO:0007669"/>
    <property type="project" value="UniProtKB-UniRule"/>
</dbReference>
<protein>
    <recommendedName>
        <fullName evidence="6">S-adenosyl-L-methionine-dependent methyltransferase</fullName>
        <ecNumber evidence="6">2.1.1.-</ecNumber>
    </recommendedName>
</protein>
<evidence type="ECO:0000256" key="4">
    <source>
        <dbReference type="ARBA" id="ARBA00022679"/>
    </source>
</evidence>
<dbReference type="GeneID" id="99802925"/>
<comment type="similarity">
    <text evidence="2 6">Belongs to the UPF0677 family.</text>
</comment>
<dbReference type="AlphaFoldDB" id="A0A426Q456"/>
<dbReference type="InterPro" id="IPR029063">
    <property type="entry name" value="SAM-dependent_MTases_sf"/>
</dbReference>
<feature type="compositionally biased region" description="Basic and acidic residues" evidence="7">
    <location>
        <begin position="1"/>
        <end position="14"/>
    </location>
</feature>
<dbReference type="PANTHER" id="PTHR43619">
    <property type="entry name" value="S-ADENOSYL-L-METHIONINE-DEPENDENT METHYLTRANSFERASE YKTD-RELATED"/>
    <property type="match status" value="1"/>
</dbReference>
<dbReference type="Pfam" id="PF04072">
    <property type="entry name" value="LCM"/>
    <property type="match status" value="1"/>
</dbReference>
<proteinExistence type="inferred from homology"/>
<dbReference type="RefSeq" id="WP_125186991.1">
    <property type="nucleotide sequence ID" value="NZ_JBHYBM010000199.1"/>
</dbReference>
<keyword evidence="5 6" id="KW-0949">S-adenosyl-L-methionine</keyword>
<name>A0A426Q456_9CORY</name>
<dbReference type="InterPro" id="IPR007213">
    <property type="entry name" value="Ppm1/Ppm2/Tcmp"/>
</dbReference>
<evidence type="ECO:0000313" key="8">
    <source>
        <dbReference type="EMBL" id="RRQ03542.1"/>
    </source>
</evidence>
<dbReference type="PANTHER" id="PTHR43619:SF2">
    <property type="entry name" value="S-ADENOSYL-L-METHIONINE-DEPENDENT METHYLTRANSFERASES SUPERFAMILY PROTEIN"/>
    <property type="match status" value="1"/>
</dbReference>
<sequence length="281" mass="30599">MSYRVPADRDDQSLERAGSSPDATAVLAAHVRSKSIDDPAARSLVAAAGGVDESRFPRELVDHVVESVRVRTSFLDDVVMRSVRRGTSQIVILGSGLDTRPWRLPVPNHVHTYLVDRDGTAGFSSEVLGNSPYGQIRSVTVDVTQLHWSAKLVESGLNPDRRVLYIAEALLVYLSASAARNVAYESAGLGSPGSEFAFTYGKAQRNPDSLYSSLRKSVSEVGGEFKSAISHPQSYIDGTGWTLSEVETYDTYRSKLPDIGDNPSAWTQGREPSWLCLSAHQ</sequence>
<dbReference type="InterPro" id="IPR011610">
    <property type="entry name" value="SAM_mthyl_Trfase_ML2640-like"/>
</dbReference>
<keyword evidence="4" id="KW-0808">Transferase</keyword>
<organism evidence="8 9">
    <name type="scientific">Corynebacterium bovis</name>
    <dbReference type="NCBI Taxonomy" id="36808"/>
    <lineage>
        <taxon>Bacteria</taxon>
        <taxon>Bacillati</taxon>
        <taxon>Actinomycetota</taxon>
        <taxon>Actinomycetes</taxon>
        <taxon>Mycobacteriales</taxon>
        <taxon>Corynebacteriaceae</taxon>
        <taxon>Corynebacterium</taxon>
    </lineage>
</organism>
<keyword evidence="9" id="KW-1185">Reference proteome</keyword>
<evidence type="ECO:0000256" key="6">
    <source>
        <dbReference type="RuleBase" id="RU362030"/>
    </source>
</evidence>
<dbReference type="GO" id="GO:0032259">
    <property type="term" value="P:methylation"/>
    <property type="evidence" value="ECO:0007669"/>
    <property type="project" value="UniProtKB-KW"/>
</dbReference>
<dbReference type="NCBIfam" id="TIGR00027">
    <property type="entry name" value="mthyl_TIGR00027"/>
    <property type="match status" value="1"/>
</dbReference>
<evidence type="ECO:0000256" key="7">
    <source>
        <dbReference type="SAM" id="MobiDB-lite"/>
    </source>
</evidence>
<evidence type="ECO:0000256" key="1">
    <source>
        <dbReference type="ARBA" id="ARBA00003907"/>
    </source>
</evidence>
<evidence type="ECO:0000256" key="5">
    <source>
        <dbReference type="ARBA" id="ARBA00022691"/>
    </source>
</evidence>
<dbReference type="Gene3D" id="3.40.50.150">
    <property type="entry name" value="Vaccinia Virus protein VP39"/>
    <property type="match status" value="1"/>
</dbReference>
<reference evidence="8 9" key="1">
    <citation type="submission" date="2018-01" db="EMBL/GenBank/DDBJ databases">
        <title>Twenty Corynebacterium bovis Genomes.</title>
        <authorList>
            <person name="Gulvik C.A."/>
        </authorList>
    </citation>
    <scope>NUCLEOTIDE SEQUENCE [LARGE SCALE GENOMIC DNA]</scope>
    <source>
        <strain evidence="8 9">16-2004</strain>
    </source>
</reference>
<dbReference type="EMBL" id="PQNQ01000017">
    <property type="protein sequence ID" value="RRQ03542.1"/>
    <property type="molecule type" value="Genomic_DNA"/>
</dbReference>
<comment type="function">
    <text evidence="1 6">Exhibits S-adenosyl-L-methionine-dependent methyltransferase activity.</text>
</comment>
<evidence type="ECO:0000256" key="3">
    <source>
        <dbReference type="ARBA" id="ARBA00022603"/>
    </source>
</evidence>